<keyword evidence="2" id="KW-1185">Reference proteome</keyword>
<dbReference type="OrthoDB" id="2959394at2"/>
<organism evidence="1 2">
    <name type="scientific">Sediminibacillus halophilus</name>
    <dbReference type="NCBI Taxonomy" id="482461"/>
    <lineage>
        <taxon>Bacteria</taxon>
        <taxon>Bacillati</taxon>
        <taxon>Bacillota</taxon>
        <taxon>Bacilli</taxon>
        <taxon>Bacillales</taxon>
        <taxon>Bacillaceae</taxon>
        <taxon>Sediminibacillus</taxon>
    </lineage>
</organism>
<protein>
    <submittedName>
        <fullName evidence="1">Uncharacterized protein</fullName>
    </submittedName>
</protein>
<dbReference type="EMBL" id="FNHF01000009">
    <property type="protein sequence ID" value="SDN07880.1"/>
    <property type="molecule type" value="Genomic_DNA"/>
</dbReference>
<dbReference type="STRING" id="482461.SAMN05216244_4146"/>
<sequence>MKKTFLIPVILTAAVLAAGLFFLANQEKTVLKYFPLDEKISFSSYYTDLKILSEIDTDEYGVQWQEVSELETPIYLRQDVSLLYVDGKLKGILSKWKENGQTIEQKSSIHGEDSSHFQAITFHHGEVHYPDDKIKSIQAMSSDELYVIDSPHTALESFDQPLNKNQEEWKHTLDTATNQQLSFHWNQLINHFDIPIDKYTIIPLTDLAKYEHLPLPGLTETESQQVIGQLWEGLYKHYILGIAGSQNNKHPINTFIPLLLFANDGSHLMVLFQDENEEKQQLLQAYPSFDDKR</sequence>
<proteinExistence type="predicted"/>
<accession>A0A1G9YFR6</accession>
<dbReference type="Proteomes" id="UP000182347">
    <property type="component" value="Unassembled WGS sequence"/>
</dbReference>
<dbReference type="AlphaFoldDB" id="A0A1G9YFR6"/>
<gene>
    <name evidence="1" type="ORF">SAMN05216244_4146</name>
</gene>
<reference evidence="2" key="1">
    <citation type="submission" date="2016-10" db="EMBL/GenBank/DDBJ databases">
        <authorList>
            <person name="Varghese N."/>
            <person name="Submissions S."/>
        </authorList>
    </citation>
    <scope>NUCLEOTIDE SEQUENCE [LARGE SCALE GENOMIC DNA]</scope>
    <source>
        <strain evidence="2">CGMCC 1.6199</strain>
    </source>
</reference>
<name>A0A1G9YFR6_9BACI</name>
<evidence type="ECO:0000313" key="1">
    <source>
        <dbReference type="EMBL" id="SDN07880.1"/>
    </source>
</evidence>
<evidence type="ECO:0000313" key="2">
    <source>
        <dbReference type="Proteomes" id="UP000182347"/>
    </source>
</evidence>
<dbReference type="RefSeq" id="WP_074601109.1">
    <property type="nucleotide sequence ID" value="NZ_FNHF01000009.1"/>
</dbReference>